<keyword evidence="5" id="KW-1185">Reference proteome</keyword>
<dbReference type="SUPFAM" id="SSF52540">
    <property type="entry name" value="P-loop containing nucleoside triphosphate hydrolases"/>
    <property type="match status" value="1"/>
</dbReference>
<keyword evidence="1" id="KW-1133">Transmembrane helix</keyword>
<feature type="transmembrane region" description="Helical" evidence="1">
    <location>
        <begin position="477"/>
        <end position="502"/>
    </location>
</feature>
<evidence type="ECO:0000313" key="4">
    <source>
        <dbReference type="EMBL" id="KAJ8034427.1"/>
    </source>
</evidence>
<dbReference type="Proteomes" id="UP001152320">
    <property type="component" value="Chromosome 10"/>
</dbReference>
<evidence type="ECO:0000259" key="3">
    <source>
        <dbReference type="PROSITE" id="PS50837"/>
    </source>
</evidence>
<dbReference type="PANTHER" id="PTHR46312">
    <property type="entry name" value="NACHT DOMAIN-CONTAINING PROTEIN"/>
    <property type="match status" value="1"/>
</dbReference>
<reference evidence="4" key="1">
    <citation type="submission" date="2021-10" db="EMBL/GenBank/DDBJ databases">
        <title>Tropical sea cucumber genome reveals ecological adaptation and Cuvierian tubules defense mechanism.</title>
        <authorList>
            <person name="Chen T."/>
        </authorList>
    </citation>
    <scope>NUCLEOTIDE SEQUENCE</scope>
    <source>
        <strain evidence="4">Nanhai2018</strain>
        <tissue evidence="4">Muscle</tissue>
    </source>
</reference>
<keyword evidence="1" id="KW-0812">Transmembrane</keyword>
<gene>
    <name evidence="4" type="ORF">HOLleu_21260</name>
</gene>
<feature type="domain" description="NACHT" evidence="3">
    <location>
        <begin position="598"/>
        <end position="722"/>
    </location>
</feature>
<proteinExistence type="predicted"/>
<feature type="chain" id="PRO_5040412123" evidence="2">
    <location>
        <begin position="23"/>
        <end position="1170"/>
    </location>
</feature>
<organism evidence="4 5">
    <name type="scientific">Holothuria leucospilota</name>
    <name type="common">Black long sea cucumber</name>
    <name type="synonym">Mertensiothuria leucospilota</name>
    <dbReference type="NCBI Taxonomy" id="206669"/>
    <lineage>
        <taxon>Eukaryota</taxon>
        <taxon>Metazoa</taxon>
        <taxon>Echinodermata</taxon>
        <taxon>Eleutherozoa</taxon>
        <taxon>Echinozoa</taxon>
        <taxon>Holothuroidea</taxon>
        <taxon>Aspidochirotacea</taxon>
        <taxon>Aspidochirotida</taxon>
        <taxon>Holothuriidae</taxon>
        <taxon>Holothuria</taxon>
    </lineage>
</organism>
<dbReference type="SUPFAM" id="SSF48726">
    <property type="entry name" value="Immunoglobulin"/>
    <property type="match status" value="1"/>
</dbReference>
<dbReference type="InterPro" id="IPR036179">
    <property type="entry name" value="Ig-like_dom_sf"/>
</dbReference>
<evidence type="ECO:0000256" key="1">
    <source>
        <dbReference type="SAM" id="Phobius"/>
    </source>
</evidence>
<keyword evidence="1" id="KW-0472">Membrane</keyword>
<accession>A0A9Q1BX20</accession>
<feature type="signal peptide" evidence="2">
    <location>
        <begin position="1"/>
        <end position="22"/>
    </location>
</feature>
<dbReference type="InterPro" id="IPR007111">
    <property type="entry name" value="NACHT_NTPase"/>
</dbReference>
<dbReference type="Gene3D" id="3.40.50.300">
    <property type="entry name" value="P-loop containing nucleotide triphosphate hydrolases"/>
    <property type="match status" value="1"/>
</dbReference>
<name>A0A9Q1BX20_HOLLE</name>
<dbReference type="Gene3D" id="2.60.40.10">
    <property type="entry name" value="Immunoglobulins"/>
    <property type="match status" value="1"/>
</dbReference>
<keyword evidence="2" id="KW-0732">Signal</keyword>
<dbReference type="SMART" id="SM00409">
    <property type="entry name" value="IG"/>
    <property type="match status" value="2"/>
</dbReference>
<dbReference type="PROSITE" id="PS51257">
    <property type="entry name" value="PROKAR_LIPOPROTEIN"/>
    <property type="match status" value="1"/>
</dbReference>
<dbReference type="PANTHER" id="PTHR46312:SF2">
    <property type="entry name" value="NUCLEOTIDE-BINDING OLIGOMERIZATION DOMAIN-CONTAINING PROTEIN 2-LIKE"/>
    <property type="match status" value="1"/>
</dbReference>
<sequence length="1170" mass="133379">MKNNGIHVMVVLLSSLISACKASSFYCASTQFLEYEKTGIITCMSENPFYGIYWYNSTDSANNPPFLYRDDSQGNENTHSMKGYEISESGSLVIKNVSLRDEHLYRAVLIYDESSGHIEIRDINVIIIVKPASNYPVIDLCSRERFCFSTLGKSFSSLKCSVEDSRPAVSLQWSFQTVWNKTDLFSDILITNGTKWFTSSIQTAPSWPTRLAVLVCKAVYPPGILVNDDSFILIENQTKEVELSKRRLLQVELGFPVTLICPSRRKHVLKWEKIYENGTQMTLGFACLSKGSMAKALHGYQIAQNGNLIVRQSHIKHEGLYRCAFSDGLNDGAVEVNVILYANPEPAFPIVRGCEKQALRYCVLRVQIGGILTCSLHRVRPVVQLELGLFTEFDNDLISFSDQQVVTSNDDGTFDITVTSVYHLQHKSERRLTVQCRTVGSSANLSTVFDLHFTNVEEVMATSPSIDGKDSGKTFNLLWLFLLLGFCLVIVAVVVCMILFLAKRKRSHLSHSEQVMPMLRSSHLKTNKSAVFTQQLRKKYGKLYNAILPVPFLRNNKYCVNSIFVESTVELQTPHKQFEWERLKSYNDLFALIDSDPKRMLVLGEPGMGKSTLTLQLAYDWCNEEEFSPMKNVDILILLRLRQLRGTHSIYDSIKLLLLPTDTKLTTQDVESILQECNSVYVVLDGFDECVDQEINAYSDVENIIKGDMFQNFHVLVCTRPSCLPKELPPKTSNVRMKGFDDNAQEQYIQKTISMNSSESTRNIRDKLKENTILLDFCEIPLFFVMYAHMTYEVEITYDFNSVTSFFRYIITCCFSHYENKLTVKSSLLSTDFKENYRPISKIAFNGLFGERPKIIWDRKEIESELGSEIYNKYTQIGILVEEEVLEIINKPGTSSAGHIFYKTEVRFYHKLFCEWYAAHYISDLALCASEADFLSVLHKVYDINQEYVFRFACGINPTCADKIIKYLTERREEDRLAILCILEKTGNIETIKKEISCLCEKQISLSANDPRIVQRSTTQLLEIASKNKVIAISKVCLRSCFKNVDLAKEHVVLTSGITIPKLGTISELEVFAEEKEFDVKEMKDIMSYCILCGNIGTLRLKYCLLPECIQADTTVLKGGNPAICVIWAPNLFRNYTLDNQSGIWRDKEGRYLDETGYLEEVASFRARKT</sequence>
<evidence type="ECO:0000256" key="2">
    <source>
        <dbReference type="SAM" id="SignalP"/>
    </source>
</evidence>
<dbReference type="EMBL" id="JAIZAY010000010">
    <property type="protein sequence ID" value="KAJ8034427.1"/>
    <property type="molecule type" value="Genomic_DNA"/>
</dbReference>
<dbReference type="Pfam" id="PF05729">
    <property type="entry name" value="NACHT"/>
    <property type="match status" value="1"/>
</dbReference>
<comment type="caution">
    <text evidence="4">The sequence shown here is derived from an EMBL/GenBank/DDBJ whole genome shotgun (WGS) entry which is preliminary data.</text>
</comment>
<evidence type="ECO:0000313" key="5">
    <source>
        <dbReference type="Proteomes" id="UP001152320"/>
    </source>
</evidence>
<dbReference type="PROSITE" id="PS50837">
    <property type="entry name" value="NACHT"/>
    <property type="match status" value="1"/>
</dbReference>
<dbReference type="AlphaFoldDB" id="A0A9Q1BX20"/>
<protein>
    <submittedName>
        <fullName evidence="4">NLR family CARD domain-containing protein 4</fullName>
    </submittedName>
</protein>
<dbReference type="InterPro" id="IPR027417">
    <property type="entry name" value="P-loop_NTPase"/>
</dbReference>
<dbReference type="InterPro" id="IPR013783">
    <property type="entry name" value="Ig-like_fold"/>
</dbReference>
<dbReference type="InterPro" id="IPR003599">
    <property type="entry name" value="Ig_sub"/>
</dbReference>
<dbReference type="OrthoDB" id="427518at2759"/>